<evidence type="ECO:0000256" key="1">
    <source>
        <dbReference type="SAM" id="MobiDB-lite"/>
    </source>
</evidence>
<dbReference type="PANTHER" id="PTHR33494">
    <property type="entry name" value="OS02G0793800 PROTEIN"/>
    <property type="match status" value="1"/>
</dbReference>
<sequence>MGESDESVYWSGKEGSNTSEELQYDQSNYDEEYGSKRIRLSPDSDRFQEGDIESCAQSSPLGLTLRKTPSFLSLVQMSLSKGNQSDFSGQDNIHVSNHDKPRPKMDHHLVSQPVIEKLKASNFPATFVKIGAWQRITRHEGDLIAKIYYAKRKMVWEVLDGALKSKIEIQWCDIIAIRAETSENEPGTLEVECMSMNLLTQLNQPPLFYRETNPQPRKHTLWQQAPDFTGGQAPIWRRHHVRFPPGILDKHYEKLLQCDERLFILSQKPFPSHESPYFDPTMFGISQVPSFSLNGYGSAYLRGMSYPNQTYPATPFRLAPSSTLSVMDLPYRHKVGNNNQLVNTATPWGQGTNVFRGNHATNQAPSHGIASAANQVLHSQHYQSNVRLLDDIENHMLGESQVGSSDEGTLRANVQSIYSLLQSTDMINANHSGMSYQVTDNTTDQVIQNGTSISDPFLDGLYSDNLSWMPAQESNDSLVMEQMVNNSIPPFVFPGNTSNGEFFDL</sequence>
<comment type="caution">
    <text evidence="3">The sequence shown here is derived from an EMBL/GenBank/DDBJ whole genome shotgun (WGS) entry which is preliminary data.</text>
</comment>
<feature type="region of interest" description="Disordered" evidence="1">
    <location>
        <begin position="1"/>
        <end position="36"/>
    </location>
</feature>
<evidence type="ECO:0000313" key="3">
    <source>
        <dbReference type="EMBL" id="PIN02111.1"/>
    </source>
</evidence>
<accession>A0A2G9G9Z0</accession>
<dbReference type="OrthoDB" id="6159439at2759"/>
<feature type="domain" description="TRF2/HOY1 PH-like" evidence="2">
    <location>
        <begin position="122"/>
        <end position="249"/>
    </location>
</feature>
<name>A0A2G9G9Z0_9LAMI</name>
<evidence type="ECO:0000259" key="2">
    <source>
        <dbReference type="Pfam" id="PF24818"/>
    </source>
</evidence>
<dbReference type="PANTHER" id="PTHR33494:SF5">
    <property type="entry name" value="F10A16.6 PROTEIN"/>
    <property type="match status" value="1"/>
</dbReference>
<keyword evidence="4" id="KW-1185">Reference proteome</keyword>
<evidence type="ECO:0000313" key="4">
    <source>
        <dbReference type="Proteomes" id="UP000231279"/>
    </source>
</evidence>
<organism evidence="3 4">
    <name type="scientific">Handroanthus impetiginosus</name>
    <dbReference type="NCBI Taxonomy" id="429701"/>
    <lineage>
        <taxon>Eukaryota</taxon>
        <taxon>Viridiplantae</taxon>
        <taxon>Streptophyta</taxon>
        <taxon>Embryophyta</taxon>
        <taxon>Tracheophyta</taxon>
        <taxon>Spermatophyta</taxon>
        <taxon>Magnoliopsida</taxon>
        <taxon>eudicotyledons</taxon>
        <taxon>Gunneridae</taxon>
        <taxon>Pentapetalae</taxon>
        <taxon>asterids</taxon>
        <taxon>lamiids</taxon>
        <taxon>Lamiales</taxon>
        <taxon>Bignoniaceae</taxon>
        <taxon>Crescentiina</taxon>
        <taxon>Tabebuia alliance</taxon>
        <taxon>Handroanthus</taxon>
    </lineage>
</organism>
<dbReference type="Pfam" id="PF24818">
    <property type="entry name" value="PH_TRF2_HOY1"/>
    <property type="match status" value="1"/>
</dbReference>
<feature type="compositionally biased region" description="Polar residues" evidence="1">
    <location>
        <begin position="14"/>
        <end position="27"/>
    </location>
</feature>
<proteinExistence type="predicted"/>
<gene>
    <name evidence="3" type="ORF">CDL12_25380</name>
</gene>
<dbReference type="InterPro" id="IPR057939">
    <property type="entry name" value="TRF2_HOY1_PH"/>
</dbReference>
<dbReference type="STRING" id="429701.A0A2G9G9Z0"/>
<dbReference type="EMBL" id="NKXS01006067">
    <property type="protein sequence ID" value="PIN02111.1"/>
    <property type="molecule type" value="Genomic_DNA"/>
</dbReference>
<reference evidence="4" key="1">
    <citation type="journal article" date="2018" name="Gigascience">
        <title>Genome assembly of the Pink Ipe (Handroanthus impetiginosus, Bignoniaceae), a highly valued, ecologically keystone Neotropical timber forest tree.</title>
        <authorList>
            <person name="Silva-Junior O.B."/>
            <person name="Grattapaglia D."/>
            <person name="Novaes E."/>
            <person name="Collevatti R.G."/>
        </authorList>
    </citation>
    <scope>NUCLEOTIDE SEQUENCE [LARGE SCALE GENOMIC DNA]</scope>
    <source>
        <strain evidence="4">cv. UFG-1</strain>
    </source>
</reference>
<dbReference type="AlphaFoldDB" id="A0A2G9G9Z0"/>
<dbReference type="Proteomes" id="UP000231279">
    <property type="component" value="Unassembled WGS sequence"/>
</dbReference>
<protein>
    <recommendedName>
        <fullName evidence="2">TRF2/HOY1 PH-like domain-containing protein</fullName>
    </recommendedName>
</protein>